<dbReference type="AlphaFoldDB" id="A0A378LCL9"/>
<name>A0A378LCL9_9GAMM</name>
<dbReference type="STRING" id="460.Lstg_1521"/>
<dbReference type="Pfam" id="PF11019">
    <property type="entry name" value="DUF2608"/>
    <property type="match status" value="1"/>
</dbReference>
<organism evidence="3 5">
    <name type="scientific">Legionella steigerwaltii</name>
    <dbReference type="NCBI Taxonomy" id="460"/>
    <lineage>
        <taxon>Bacteria</taxon>
        <taxon>Pseudomonadati</taxon>
        <taxon>Pseudomonadota</taxon>
        <taxon>Gammaproteobacteria</taxon>
        <taxon>Legionellales</taxon>
        <taxon>Legionellaceae</taxon>
        <taxon>Legionella</taxon>
    </lineage>
</organism>
<dbReference type="EMBL" id="LNYZ01000012">
    <property type="protein sequence ID" value="KTD77798.1"/>
    <property type="molecule type" value="Genomic_DNA"/>
</dbReference>
<dbReference type="OrthoDB" id="5639078at2"/>
<accession>A0A378LCL9</accession>
<evidence type="ECO:0000313" key="4">
    <source>
        <dbReference type="Proteomes" id="UP000054820"/>
    </source>
</evidence>
<sequence>MYQKIMELENFKEALKDIHFDTWFVLDLDNTVMTSLIAFGGDPWFEGLFTHVTQKEIEPAVAKPSLMSVYNTAQHFVRTTAVEPNIVKIIKALQDIGIPVIGLTARGYSIRHETLRQLADMGVDFSRNSIVPDDDSSCQGGIIFCAGGDKGENLRSILSRLGRVPRHITMLDDKKKHLERVMIALKPLGIHFSGFRYGYLDDEVKRFSMEAANIQLAHLWEWLSATVQEDVKKLKLIPEELLGTLNPLVYSKSFFHPDHPLHPVKSKHHSDKLAQKQPKLLKRSISTSSFFYEENQRKESRKLHADEVEKLTNIRETESLFPIC</sequence>
<dbReference type="InterPro" id="IPR022565">
    <property type="entry name" value="DUF2608"/>
</dbReference>
<evidence type="ECO:0000313" key="2">
    <source>
        <dbReference type="EMBL" id="KTD77798.1"/>
    </source>
</evidence>
<protein>
    <submittedName>
        <fullName evidence="3">Protein of uncharacterized function (DUF2608)</fullName>
    </submittedName>
</protein>
<dbReference type="SUPFAM" id="SSF56784">
    <property type="entry name" value="HAD-like"/>
    <property type="match status" value="1"/>
</dbReference>
<dbReference type="EMBL" id="UGOY01000001">
    <property type="protein sequence ID" value="STY24437.1"/>
    <property type="molecule type" value="Genomic_DNA"/>
</dbReference>
<evidence type="ECO:0000313" key="5">
    <source>
        <dbReference type="Proteomes" id="UP000255110"/>
    </source>
</evidence>
<evidence type="ECO:0000256" key="1">
    <source>
        <dbReference type="ARBA" id="ARBA00022729"/>
    </source>
</evidence>
<keyword evidence="4" id="KW-1185">Reference proteome</keyword>
<dbReference type="Proteomes" id="UP000054820">
    <property type="component" value="Unassembled WGS sequence"/>
</dbReference>
<dbReference type="InterPro" id="IPR023214">
    <property type="entry name" value="HAD_sf"/>
</dbReference>
<dbReference type="Gene3D" id="3.40.50.1000">
    <property type="entry name" value="HAD superfamily/HAD-like"/>
    <property type="match status" value="1"/>
</dbReference>
<dbReference type="InterPro" id="IPR036412">
    <property type="entry name" value="HAD-like_sf"/>
</dbReference>
<evidence type="ECO:0000313" key="3">
    <source>
        <dbReference type="EMBL" id="STY24437.1"/>
    </source>
</evidence>
<proteinExistence type="predicted"/>
<reference evidence="3 5" key="2">
    <citation type="submission" date="2018-06" db="EMBL/GenBank/DDBJ databases">
        <authorList>
            <consortium name="Pathogen Informatics"/>
            <person name="Doyle S."/>
        </authorList>
    </citation>
    <scope>NUCLEOTIDE SEQUENCE [LARGE SCALE GENOMIC DNA]</scope>
    <source>
        <strain evidence="3 5">NCTC11991</strain>
    </source>
</reference>
<gene>
    <name evidence="2" type="ORF">Lstg_1521</name>
    <name evidence="3" type="ORF">NCTC11991_03062</name>
</gene>
<dbReference type="Proteomes" id="UP000255110">
    <property type="component" value="Unassembled WGS sequence"/>
</dbReference>
<dbReference type="RefSeq" id="WP_082650811.1">
    <property type="nucleotide sequence ID" value="NZ_CAAAIO010000029.1"/>
</dbReference>
<keyword evidence="1" id="KW-0732">Signal</keyword>
<reference evidence="2 4" key="1">
    <citation type="submission" date="2015-11" db="EMBL/GenBank/DDBJ databases">
        <title>Genomic analysis of 38 Legionella species identifies large and diverse effector repertoires.</title>
        <authorList>
            <person name="Burstein D."/>
            <person name="Amaro F."/>
            <person name="Zusman T."/>
            <person name="Lifshitz Z."/>
            <person name="Cohen O."/>
            <person name="Gilbert J.A."/>
            <person name="Pupko T."/>
            <person name="Shuman H.A."/>
            <person name="Segal G."/>
        </authorList>
    </citation>
    <scope>NUCLEOTIDE SEQUENCE [LARGE SCALE GENOMIC DNA]</scope>
    <source>
        <strain evidence="2 4">SC-18-C9</strain>
    </source>
</reference>